<dbReference type="PANTHER" id="PTHR10281">
    <property type="entry name" value="MEMBRANE-ASSOCIATED PROGESTERONE RECEPTOR COMPONENT-RELATED"/>
    <property type="match status" value="1"/>
</dbReference>
<comment type="subcellular location">
    <subcellularLocation>
        <location evidence="1">Endoplasmic reticulum</location>
    </subcellularLocation>
</comment>
<dbReference type="InterPro" id="IPR050577">
    <property type="entry name" value="MAPR/NEUFC/NENF-like"/>
</dbReference>
<evidence type="ECO:0000313" key="9">
    <source>
        <dbReference type="Proteomes" id="UP001164746"/>
    </source>
</evidence>
<dbReference type="PANTHER" id="PTHR10281:SF72">
    <property type="entry name" value="NEUDESIN"/>
    <property type="match status" value="1"/>
</dbReference>
<evidence type="ECO:0000259" key="7">
    <source>
        <dbReference type="SMART" id="SM01117"/>
    </source>
</evidence>
<evidence type="ECO:0000256" key="6">
    <source>
        <dbReference type="ARBA" id="ARBA00038357"/>
    </source>
</evidence>
<dbReference type="InterPro" id="IPR001199">
    <property type="entry name" value="Cyt_B5-like_heme/steroid-bd"/>
</dbReference>
<evidence type="ECO:0000256" key="3">
    <source>
        <dbReference type="ARBA" id="ARBA00022723"/>
    </source>
</evidence>
<dbReference type="EMBL" id="CP111022">
    <property type="protein sequence ID" value="WAR19125.1"/>
    <property type="molecule type" value="Genomic_DNA"/>
</dbReference>
<keyword evidence="2" id="KW-0349">Heme</keyword>
<dbReference type="Proteomes" id="UP001164746">
    <property type="component" value="Chromosome 11"/>
</dbReference>
<comment type="similarity">
    <text evidence="6">Belongs to the cytochrome b5 family. MAPR subfamily.</text>
</comment>
<protein>
    <submittedName>
        <fullName evidence="8">NENF-like protein</fullName>
    </submittedName>
</protein>
<feature type="domain" description="Cytochrome b5 heme-binding" evidence="7">
    <location>
        <begin position="2"/>
        <end position="99"/>
    </location>
</feature>
<dbReference type="Pfam" id="PF00173">
    <property type="entry name" value="Cyt-b5"/>
    <property type="match status" value="1"/>
</dbReference>
<evidence type="ECO:0000256" key="5">
    <source>
        <dbReference type="ARBA" id="ARBA00023004"/>
    </source>
</evidence>
<keyword evidence="5" id="KW-0408">Iron</keyword>
<accession>A0ABY7FAJ8</accession>
<sequence length="117" mass="13491">MFTADELAKYDASDPELPIYLALKGVVFDVTSGKRFYGKESDYNILVGKDASKAHALWSLEEKDLTHDLTGLTDKQLEGLDEVYEKTYKPKYPVVGYMDYLIKQQEDDIQKRFKNEL</sequence>
<keyword evidence="3" id="KW-0479">Metal-binding</keyword>
<dbReference type="SUPFAM" id="SSF55856">
    <property type="entry name" value="Cytochrome b5-like heme/steroid binding domain"/>
    <property type="match status" value="1"/>
</dbReference>
<evidence type="ECO:0000256" key="4">
    <source>
        <dbReference type="ARBA" id="ARBA00022824"/>
    </source>
</evidence>
<proteinExistence type="inferred from homology"/>
<dbReference type="SMART" id="SM01117">
    <property type="entry name" value="Cyt-b5"/>
    <property type="match status" value="1"/>
</dbReference>
<keyword evidence="4" id="KW-0256">Endoplasmic reticulum</keyword>
<evidence type="ECO:0000256" key="1">
    <source>
        <dbReference type="ARBA" id="ARBA00004240"/>
    </source>
</evidence>
<keyword evidence="9" id="KW-1185">Reference proteome</keyword>
<evidence type="ECO:0000313" key="8">
    <source>
        <dbReference type="EMBL" id="WAR19125.1"/>
    </source>
</evidence>
<reference evidence="8" key="1">
    <citation type="submission" date="2022-11" db="EMBL/GenBank/DDBJ databases">
        <title>Centuries of genome instability and evolution in soft-shell clam transmissible cancer (bioRxiv).</title>
        <authorList>
            <person name="Hart S.F.M."/>
            <person name="Yonemitsu M.A."/>
            <person name="Giersch R.M."/>
            <person name="Beal B.F."/>
            <person name="Arriagada G."/>
            <person name="Davis B.W."/>
            <person name="Ostrander E.A."/>
            <person name="Goff S.P."/>
            <person name="Metzger M.J."/>
        </authorList>
    </citation>
    <scope>NUCLEOTIDE SEQUENCE</scope>
    <source>
        <strain evidence="8">MELC-2E11</strain>
        <tissue evidence="8">Siphon/mantle</tissue>
    </source>
</reference>
<organism evidence="8 9">
    <name type="scientific">Mya arenaria</name>
    <name type="common">Soft-shell clam</name>
    <dbReference type="NCBI Taxonomy" id="6604"/>
    <lineage>
        <taxon>Eukaryota</taxon>
        <taxon>Metazoa</taxon>
        <taxon>Spiralia</taxon>
        <taxon>Lophotrochozoa</taxon>
        <taxon>Mollusca</taxon>
        <taxon>Bivalvia</taxon>
        <taxon>Autobranchia</taxon>
        <taxon>Heteroconchia</taxon>
        <taxon>Euheterodonta</taxon>
        <taxon>Imparidentia</taxon>
        <taxon>Neoheterodontei</taxon>
        <taxon>Myida</taxon>
        <taxon>Myoidea</taxon>
        <taxon>Myidae</taxon>
        <taxon>Mya</taxon>
    </lineage>
</organism>
<dbReference type="InterPro" id="IPR036400">
    <property type="entry name" value="Cyt_B5-like_heme/steroid_sf"/>
</dbReference>
<evidence type="ECO:0000256" key="2">
    <source>
        <dbReference type="ARBA" id="ARBA00022617"/>
    </source>
</evidence>
<gene>
    <name evidence="8" type="ORF">MAR_000963</name>
</gene>
<dbReference type="Gene3D" id="3.10.120.10">
    <property type="entry name" value="Cytochrome b5-like heme/steroid binding domain"/>
    <property type="match status" value="1"/>
</dbReference>
<name>A0ABY7FAJ8_MYAAR</name>